<dbReference type="AlphaFoldDB" id="A0A134AHK9"/>
<feature type="transmembrane region" description="Helical" evidence="1">
    <location>
        <begin position="6"/>
        <end position="25"/>
    </location>
</feature>
<dbReference type="OrthoDB" id="9812065at2"/>
<dbReference type="CDD" id="cd10959">
    <property type="entry name" value="CE4_NodB_like_3"/>
    <property type="match status" value="1"/>
</dbReference>
<keyword evidence="1" id="KW-0812">Transmembrane</keyword>
<reference evidence="4" key="1">
    <citation type="submission" date="2016-01" db="EMBL/GenBank/DDBJ databases">
        <authorList>
            <person name="Mitreva M."/>
            <person name="Pepin K.H."/>
            <person name="Mihindukulasuriya K.A."/>
            <person name="Fulton R."/>
            <person name="Fronick C."/>
            <person name="O'Laughlin M."/>
            <person name="Miner T."/>
            <person name="Herter B."/>
            <person name="Rosa B.A."/>
            <person name="Cordes M."/>
            <person name="Tomlinson C."/>
            <person name="Wollam A."/>
            <person name="Palsikar V.B."/>
            <person name="Mardis E.R."/>
            <person name="Wilson R.K."/>
        </authorList>
    </citation>
    <scope>NUCLEOTIDE SEQUENCE [LARGE SCALE GENOMIC DNA]</scope>
    <source>
        <strain evidence="4">DNF00729</strain>
    </source>
</reference>
<dbReference type="PATRIC" id="fig|755172.3.peg.652"/>
<dbReference type="InterPro" id="IPR002509">
    <property type="entry name" value="NODB_dom"/>
</dbReference>
<feature type="domain" description="NodB homology" evidence="2">
    <location>
        <begin position="34"/>
        <end position="213"/>
    </location>
</feature>
<dbReference type="InterPro" id="IPR050248">
    <property type="entry name" value="Polysacc_deacetylase_ArnD"/>
</dbReference>
<dbReference type="Pfam" id="PF01522">
    <property type="entry name" value="Polysacc_deac_1"/>
    <property type="match status" value="1"/>
</dbReference>
<evidence type="ECO:0000313" key="4">
    <source>
        <dbReference type="Proteomes" id="UP000070442"/>
    </source>
</evidence>
<dbReference type="GO" id="GO:0005975">
    <property type="term" value="P:carbohydrate metabolic process"/>
    <property type="evidence" value="ECO:0007669"/>
    <property type="project" value="InterPro"/>
</dbReference>
<dbReference type="Gene3D" id="3.20.20.370">
    <property type="entry name" value="Glycoside hydrolase/deacetylase"/>
    <property type="match status" value="1"/>
</dbReference>
<keyword evidence="1" id="KW-1133">Transmembrane helix</keyword>
<comment type="caution">
    <text evidence="3">The sequence shown here is derived from an EMBL/GenBank/DDBJ whole genome shotgun (WGS) entry which is preliminary data.</text>
</comment>
<organism evidence="3 4">
    <name type="scientific">Aedoeadaptatus coxii</name>
    <dbReference type="NCBI Taxonomy" id="755172"/>
    <lineage>
        <taxon>Bacteria</taxon>
        <taxon>Bacillati</taxon>
        <taxon>Bacillota</taxon>
        <taxon>Tissierellia</taxon>
        <taxon>Tissierellales</taxon>
        <taxon>Peptoniphilaceae</taxon>
        <taxon>Aedoeadaptatus</taxon>
    </lineage>
</organism>
<dbReference type="RefSeq" id="WP_068367273.1">
    <property type="nucleotide sequence ID" value="NZ_CALTYF010000040.1"/>
</dbReference>
<dbReference type="Proteomes" id="UP000070442">
    <property type="component" value="Unassembled WGS sequence"/>
</dbReference>
<name>A0A134AHK9_9FIRM</name>
<evidence type="ECO:0000259" key="2">
    <source>
        <dbReference type="PROSITE" id="PS51677"/>
    </source>
</evidence>
<dbReference type="SUPFAM" id="SSF88713">
    <property type="entry name" value="Glycoside hydrolase/deacetylase"/>
    <property type="match status" value="1"/>
</dbReference>
<accession>A0A134AHK9</accession>
<dbReference type="EMBL" id="LSDG01000022">
    <property type="protein sequence ID" value="KXB67207.1"/>
    <property type="molecule type" value="Genomic_DNA"/>
</dbReference>
<proteinExistence type="predicted"/>
<dbReference type="PROSITE" id="PS51677">
    <property type="entry name" value="NODB"/>
    <property type="match status" value="1"/>
</dbReference>
<dbReference type="InterPro" id="IPR011330">
    <property type="entry name" value="Glyco_hydro/deAcase_b/a-brl"/>
</dbReference>
<sequence>MITIILILLVMWSIYSLFPTIYYKYCRRPSREGGRLKFTFDDGPHPEFTEKVRCILDEEKEKAIFFVVGEKAKRYSEILQNLKESEHIIGLHCYHHSHPITWGPIKTYRDMSRAKDTLEKLGINPKYYRPPHGWVNLSMLYWVAKWNMKLVLWRFLPGDWNEGMSSDVLFEKIKAASKEGGIICLHDANHALGSLSLAPEHTIEALKMYFESR</sequence>
<dbReference type="STRING" id="755172.HMPREF1863_00681"/>
<gene>
    <name evidence="3" type="ORF">HMPREF1863_00681</name>
</gene>
<evidence type="ECO:0000256" key="1">
    <source>
        <dbReference type="SAM" id="Phobius"/>
    </source>
</evidence>
<evidence type="ECO:0000313" key="3">
    <source>
        <dbReference type="EMBL" id="KXB67207.1"/>
    </source>
</evidence>
<protein>
    <submittedName>
        <fullName evidence="3">Polysaccharide deacetylase</fullName>
    </submittedName>
</protein>
<keyword evidence="1" id="KW-0472">Membrane</keyword>
<dbReference type="PANTHER" id="PTHR10587:SF137">
    <property type="entry name" value="4-DEOXY-4-FORMAMIDO-L-ARABINOSE-PHOSPHOUNDECAPRENOL DEFORMYLASE ARND-RELATED"/>
    <property type="match status" value="1"/>
</dbReference>
<dbReference type="PANTHER" id="PTHR10587">
    <property type="entry name" value="GLYCOSYL TRANSFERASE-RELATED"/>
    <property type="match status" value="1"/>
</dbReference>
<dbReference type="GO" id="GO:0016810">
    <property type="term" value="F:hydrolase activity, acting on carbon-nitrogen (but not peptide) bonds"/>
    <property type="evidence" value="ECO:0007669"/>
    <property type="project" value="InterPro"/>
</dbReference>
<keyword evidence="4" id="KW-1185">Reference proteome</keyword>